<feature type="transmembrane region" description="Helical" evidence="5">
    <location>
        <begin position="403"/>
        <end position="421"/>
    </location>
</feature>
<evidence type="ECO:0000256" key="1">
    <source>
        <dbReference type="ARBA" id="ARBA00004141"/>
    </source>
</evidence>
<gene>
    <name evidence="6" type="ORF">KKP3000_003827</name>
</gene>
<keyword evidence="4 5" id="KW-0472">Membrane</keyword>
<dbReference type="Gene3D" id="1.20.1740.10">
    <property type="entry name" value="Amino acid/polyamine transporter I"/>
    <property type="match status" value="1"/>
</dbReference>
<feature type="transmembrane region" description="Helical" evidence="5">
    <location>
        <begin position="365"/>
        <end position="391"/>
    </location>
</feature>
<feature type="transmembrane region" description="Helical" evidence="5">
    <location>
        <begin position="43"/>
        <end position="64"/>
    </location>
</feature>
<accession>A0ABV5AE98</accession>
<evidence type="ECO:0000256" key="4">
    <source>
        <dbReference type="ARBA" id="ARBA00023136"/>
    </source>
</evidence>
<keyword evidence="7" id="KW-1185">Reference proteome</keyword>
<evidence type="ECO:0000256" key="5">
    <source>
        <dbReference type="SAM" id="Phobius"/>
    </source>
</evidence>
<dbReference type="PANTHER" id="PTHR47547:SF1">
    <property type="entry name" value="ASPARTATE-PROTON SYMPORTER"/>
    <property type="match status" value="1"/>
</dbReference>
<dbReference type="EMBL" id="JBDXSU010000005">
    <property type="protein sequence ID" value="MFB5190381.1"/>
    <property type="molecule type" value="Genomic_DNA"/>
</dbReference>
<dbReference type="InterPro" id="IPR002293">
    <property type="entry name" value="AA/rel_permease1"/>
</dbReference>
<reference evidence="6 7" key="1">
    <citation type="journal article" date="2024" name="Int. J. Mol. Sci.">
        <title>Exploration of Alicyclobacillus spp. Genome in Search of Antibiotic Resistance.</title>
        <authorList>
            <person name="Bucka-Kolendo J."/>
            <person name="Kiousi D.E."/>
            <person name="Dekowska A."/>
            <person name="Mikolajczuk-Szczyrba A."/>
            <person name="Karadedos D.M."/>
            <person name="Michael P."/>
            <person name="Galanis A."/>
            <person name="Sokolowska B."/>
        </authorList>
    </citation>
    <scope>NUCLEOTIDE SEQUENCE [LARGE SCALE GENOMIC DNA]</scope>
    <source>
        <strain evidence="6 7">KKP 3000</strain>
    </source>
</reference>
<protein>
    <submittedName>
        <fullName evidence="6">APC family permease</fullName>
    </submittedName>
</protein>
<organism evidence="6 7">
    <name type="scientific">Alicyclobacillus fastidiosus</name>
    <dbReference type="NCBI Taxonomy" id="392011"/>
    <lineage>
        <taxon>Bacteria</taxon>
        <taxon>Bacillati</taxon>
        <taxon>Bacillota</taxon>
        <taxon>Bacilli</taxon>
        <taxon>Bacillales</taxon>
        <taxon>Alicyclobacillaceae</taxon>
        <taxon>Alicyclobacillus</taxon>
    </lineage>
</organism>
<evidence type="ECO:0000256" key="2">
    <source>
        <dbReference type="ARBA" id="ARBA00022692"/>
    </source>
</evidence>
<dbReference type="PANTHER" id="PTHR47547">
    <property type="match status" value="1"/>
</dbReference>
<evidence type="ECO:0000256" key="3">
    <source>
        <dbReference type="ARBA" id="ARBA00022989"/>
    </source>
</evidence>
<dbReference type="InterPro" id="IPR052962">
    <property type="entry name" value="AA_Transporter_AGT"/>
</dbReference>
<comment type="subcellular location">
    <subcellularLocation>
        <location evidence="1">Membrane</location>
        <topology evidence="1">Multi-pass membrane protein</topology>
    </subcellularLocation>
</comment>
<feature type="transmembrane region" description="Helical" evidence="5">
    <location>
        <begin position="427"/>
        <end position="444"/>
    </location>
</feature>
<evidence type="ECO:0000313" key="6">
    <source>
        <dbReference type="EMBL" id="MFB5190381.1"/>
    </source>
</evidence>
<feature type="transmembrane region" description="Helical" evidence="5">
    <location>
        <begin position="280"/>
        <end position="299"/>
    </location>
</feature>
<feature type="transmembrane region" description="Helical" evidence="5">
    <location>
        <begin position="85"/>
        <end position="104"/>
    </location>
</feature>
<sequence>MEQGKFRRKLSLLDLTLLGVGSMVGSGWLFASQTAAGMAGSIAWIPWLFGALAVMLIGLVYGEMAAAIPRAGGFVRYPDYTHGSLVGYLIGFASMMAYSSVAGVEAEAVRSYASSYIPGLEVTSGTTTNVTFVGDLFQIALLVLFFLINYWSVQVFGKINTIVTALKFIVPLLTIIVLLFHFHPSNFAVTAASPGGVHGAMQALTAGGLVFSFLGFRQAVDFGAEARNPQRDIPRAIVFAVLLSALIYVVLQLVFIGAVPHNMIANGWQGVTFKSPFANLLQTLGLGWMAVIIFGDAILSPSGTGNIYLAGTARTLFAWARNGYFYSVIGKVDRRTGLPRGALWLTLILSIVWTLPFRFSMWSGLVNAVTSATVMTYMIGPVGVAALRRYAPDLHRPYKLKGLHILAPAAFVCATWIIYWAGWQTDSLLIGFTLASLILYFAFMDKDAASRQRMKTEWKSGIWLIVYYLFVGAMSVLGSFTNTAVYHIVIANPWDSIIVGVGALVFYYWGVASALRVPRIVDETESEEVSDAGYAASDSGSVQA</sequence>
<keyword evidence="2 5" id="KW-0812">Transmembrane</keyword>
<feature type="transmembrane region" description="Helical" evidence="5">
    <location>
        <begin position="12"/>
        <end position="31"/>
    </location>
</feature>
<comment type="caution">
    <text evidence="6">The sequence shown here is derived from an EMBL/GenBank/DDBJ whole genome shotgun (WGS) entry which is preliminary data.</text>
</comment>
<feature type="transmembrane region" description="Helical" evidence="5">
    <location>
        <begin position="465"/>
        <end position="490"/>
    </location>
</feature>
<keyword evidence="3 5" id="KW-1133">Transmembrane helix</keyword>
<proteinExistence type="predicted"/>
<feature type="transmembrane region" description="Helical" evidence="5">
    <location>
        <begin position="496"/>
        <end position="515"/>
    </location>
</feature>
<name>A0ABV5AE98_9BACL</name>
<evidence type="ECO:0000313" key="7">
    <source>
        <dbReference type="Proteomes" id="UP001579974"/>
    </source>
</evidence>
<feature type="transmembrane region" description="Helical" evidence="5">
    <location>
        <begin position="237"/>
        <end position="260"/>
    </location>
</feature>
<dbReference type="PIRSF" id="PIRSF006060">
    <property type="entry name" value="AA_transporter"/>
    <property type="match status" value="1"/>
</dbReference>
<feature type="transmembrane region" description="Helical" evidence="5">
    <location>
        <begin position="195"/>
        <end position="216"/>
    </location>
</feature>
<feature type="transmembrane region" description="Helical" evidence="5">
    <location>
        <begin position="341"/>
        <end position="359"/>
    </location>
</feature>
<dbReference type="RefSeq" id="WP_275473570.1">
    <property type="nucleotide sequence ID" value="NZ_CP162940.1"/>
</dbReference>
<dbReference type="Proteomes" id="UP001579974">
    <property type="component" value="Unassembled WGS sequence"/>
</dbReference>
<feature type="transmembrane region" description="Helical" evidence="5">
    <location>
        <begin position="165"/>
        <end position="183"/>
    </location>
</feature>
<dbReference type="Pfam" id="PF13520">
    <property type="entry name" value="AA_permease_2"/>
    <property type="match status" value="1"/>
</dbReference>
<feature type="transmembrane region" description="Helical" evidence="5">
    <location>
        <begin position="136"/>
        <end position="153"/>
    </location>
</feature>